<keyword evidence="6" id="KW-0680">Restriction system</keyword>
<dbReference type="GO" id="GO:0009307">
    <property type="term" value="P:DNA restriction-modification system"/>
    <property type="evidence" value="ECO:0007669"/>
    <property type="project" value="UniProtKB-KW"/>
</dbReference>
<reference evidence="10" key="1">
    <citation type="submission" date="2020-08" db="EMBL/GenBank/DDBJ databases">
        <title>Genome Sequencing and Pan-Genome Analysis of Migratory bird Vibrio Strains, Inner Mongolia.</title>
        <authorList>
            <person name="Zheng L."/>
        </authorList>
    </citation>
    <scope>NUCLEOTIDE SEQUENCE</scope>
    <source>
        <strain evidence="10">M13F</strain>
    </source>
</reference>
<evidence type="ECO:0000259" key="9">
    <source>
        <dbReference type="Pfam" id="PF12161"/>
    </source>
</evidence>
<evidence type="ECO:0000259" key="8">
    <source>
        <dbReference type="Pfam" id="PF02384"/>
    </source>
</evidence>
<dbReference type="InterPro" id="IPR029063">
    <property type="entry name" value="SAM-dependent_MTases_sf"/>
</dbReference>
<dbReference type="GO" id="GO:0003677">
    <property type="term" value="F:DNA binding"/>
    <property type="evidence" value="ECO:0007669"/>
    <property type="project" value="InterPro"/>
</dbReference>
<comment type="caution">
    <text evidence="10">The sequence shown here is derived from an EMBL/GenBank/DDBJ whole genome shotgun (WGS) entry which is preliminary data.</text>
</comment>
<dbReference type="Gene3D" id="3.40.50.150">
    <property type="entry name" value="Vaccinia Virus protein VP39"/>
    <property type="match status" value="1"/>
</dbReference>
<dbReference type="InterPro" id="IPR022749">
    <property type="entry name" value="D12N6_MeTrfase_N"/>
</dbReference>
<dbReference type="RefSeq" id="WP_187027187.1">
    <property type="nucleotide sequence ID" value="NZ_JACRUP010000023.1"/>
</dbReference>
<protein>
    <recommendedName>
        <fullName evidence="2">site-specific DNA-methyltransferase (adenine-specific)</fullName>
        <ecNumber evidence="2">2.1.1.72</ecNumber>
    </recommendedName>
</protein>
<keyword evidence="3 10" id="KW-0489">Methyltransferase</keyword>
<dbReference type="Proteomes" id="UP000615796">
    <property type="component" value="Unassembled WGS sequence"/>
</dbReference>
<evidence type="ECO:0000313" key="10">
    <source>
        <dbReference type="EMBL" id="MBC5853040.1"/>
    </source>
</evidence>
<keyword evidence="5" id="KW-0949">S-adenosyl-L-methionine</keyword>
<name>A0A9X0UJM3_VIBME</name>
<dbReference type="EC" id="2.1.1.72" evidence="2"/>
<evidence type="ECO:0000313" key="11">
    <source>
        <dbReference type="Proteomes" id="UP000615796"/>
    </source>
</evidence>
<evidence type="ECO:0000256" key="4">
    <source>
        <dbReference type="ARBA" id="ARBA00022679"/>
    </source>
</evidence>
<dbReference type="PRINTS" id="PR00507">
    <property type="entry name" value="N12N6MTFRASE"/>
</dbReference>
<keyword evidence="4" id="KW-0808">Transferase</keyword>
<accession>A0A9X0UJM3</accession>
<evidence type="ECO:0000256" key="7">
    <source>
        <dbReference type="ARBA" id="ARBA00047942"/>
    </source>
</evidence>
<dbReference type="PANTHER" id="PTHR42933:SF3">
    <property type="entry name" value="TYPE I RESTRICTION ENZYME MJAVIII METHYLASE SUBUNIT"/>
    <property type="match status" value="1"/>
</dbReference>
<dbReference type="InterPro" id="IPR003356">
    <property type="entry name" value="DNA_methylase_A-5"/>
</dbReference>
<evidence type="ECO:0000256" key="2">
    <source>
        <dbReference type="ARBA" id="ARBA00011900"/>
    </source>
</evidence>
<dbReference type="GO" id="GO:0032259">
    <property type="term" value="P:methylation"/>
    <property type="evidence" value="ECO:0007669"/>
    <property type="project" value="UniProtKB-KW"/>
</dbReference>
<dbReference type="SUPFAM" id="SSF53335">
    <property type="entry name" value="S-adenosyl-L-methionine-dependent methyltransferases"/>
    <property type="match status" value="1"/>
</dbReference>
<feature type="domain" description="DNA methylase adenine-specific" evidence="8">
    <location>
        <begin position="175"/>
        <end position="461"/>
    </location>
</feature>
<comment type="catalytic activity">
    <reaction evidence="7">
        <text>a 2'-deoxyadenosine in DNA + S-adenosyl-L-methionine = an N(6)-methyl-2'-deoxyadenosine in DNA + S-adenosyl-L-homocysteine + H(+)</text>
        <dbReference type="Rhea" id="RHEA:15197"/>
        <dbReference type="Rhea" id="RHEA-COMP:12418"/>
        <dbReference type="Rhea" id="RHEA-COMP:12419"/>
        <dbReference type="ChEBI" id="CHEBI:15378"/>
        <dbReference type="ChEBI" id="CHEBI:57856"/>
        <dbReference type="ChEBI" id="CHEBI:59789"/>
        <dbReference type="ChEBI" id="CHEBI:90615"/>
        <dbReference type="ChEBI" id="CHEBI:90616"/>
        <dbReference type="EC" id="2.1.1.72"/>
    </reaction>
</comment>
<gene>
    <name evidence="10" type="ORF">H8Q88_19370</name>
</gene>
<evidence type="ECO:0000256" key="6">
    <source>
        <dbReference type="ARBA" id="ARBA00022747"/>
    </source>
</evidence>
<evidence type="ECO:0000256" key="5">
    <source>
        <dbReference type="ARBA" id="ARBA00022691"/>
    </source>
</evidence>
<proteinExistence type="inferred from homology"/>
<dbReference type="AlphaFoldDB" id="A0A9X0UJM3"/>
<organism evidence="10 11">
    <name type="scientific">Vibrio metschnikovii</name>
    <dbReference type="NCBI Taxonomy" id="28172"/>
    <lineage>
        <taxon>Bacteria</taxon>
        <taxon>Pseudomonadati</taxon>
        <taxon>Pseudomonadota</taxon>
        <taxon>Gammaproteobacteria</taxon>
        <taxon>Vibrionales</taxon>
        <taxon>Vibrionaceae</taxon>
        <taxon>Vibrio</taxon>
    </lineage>
</organism>
<comment type="similarity">
    <text evidence="1">Belongs to the N(4)/N(6)-methyltransferase family.</text>
</comment>
<dbReference type="Pfam" id="PF02384">
    <property type="entry name" value="N6_Mtase"/>
    <property type="match status" value="1"/>
</dbReference>
<dbReference type="EMBL" id="JACRUP010000023">
    <property type="protein sequence ID" value="MBC5853040.1"/>
    <property type="molecule type" value="Genomic_DNA"/>
</dbReference>
<dbReference type="GO" id="GO:0008170">
    <property type="term" value="F:N-methyltransferase activity"/>
    <property type="evidence" value="ECO:0007669"/>
    <property type="project" value="InterPro"/>
</dbReference>
<evidence type="ECO:0000256" key="3">
    <source>
        <dbReference type="ARBA" id="ARBA00022603"/>
    </source>
</evidence>
<keyword evidence="11" id="KW-1185">Reference proteome</keyword>
<sequence length="698" mass="79225">MCLKSDILKYESKIWSTCDTLRGAGVKQSEFPQYMMPFFVLRMVEARLITMVNNLINEGYNTEEIREELKDSTQDFSYNEHVMLAAKGEPTSIGTLADICEVQEGFDEKFADYLNDWDDNTKLLLGLQDTDALYLDIPKYIKSLKSKGRLKDYTSKWAEIDLRDYDASDITTLEEHIKRKWADISAATSGEQYTPDDIIDLVAAIQARYAVLDNKKSVTLYDMTCGGGNMLFGSADKIKKRLPNITTSTYGQEINDSLYALAKIESRFRTESGGGAKHVIEHGDTLAKDKFIGKEFDFISANPPYGIDWKDSEKDVIADETGRFVNTGISKSDGQLLFMQHAVSKLKSDGKAVIVHNGSPMFTGDVNSAESQVRKWLLDNDWIEAWVQLPKEEFFNTQITTYLWVINKNKPANRKDKIVLINASEKFSKLKKSMGKKTNKMDLEHIDWVLEQFDNPVESDDVKYLSKYDFYYNKQQLTLIERDEDGKAIYDTLSESEKAKGFKKLEKVSELKVCKEGKEFVFKTSDGSVVEQITSSVDGVIFSSEMTPDKEFVDSLKEAFIGSDLNVNDVYHSSVENQNIVFNKQKSMGCGSIVPKLTLGKKSGKSVMKLSIELKAELTKDYEIIPYLPGEENEKSIQAFLDKWVRKEYILGDNSVGVEVNFNKVFYKPVVLRSTKEIADDIKAIDIELADLEKELWG</sequence>
<dbReference type="GO" id="GO:0009007">
    <property type="term" value="F:site-specific DNA-methyltransferase (adenine-specific) activity"/>
    <property type="evidence" value="ECO:0007669"/>
    <property type="project" value="UniProtKB-EC"/>
</dbReference>
<feature type="domain" description="N6 adenine-specific DNA methyltransferase N-terminal" evidence="9">
    <location>
        <begin position="11"/>
        <end position="77"/>
    </location>
</feature>
<dbReference type="PANTHER" id="PTHR42933">
    <property type="entry name" value="SLR6095 PROTEIN"/>
    <property type="match status" value="1"/>
</dbReference>
<evidence type="ECO:0000256" key="1">
    <source>
        <dbReference type="ARBA" id="ARBA00006594"/>
    </source>
</evidence>
<dbReference type="InterPro" id="IPR051537">
    <property type="entry name" value="DNA_Adenine_Mtase"/>
</dbReference>
<dbReference type="Pfam" id="PF12161">
    <property type="entry name" value="HsdM_N"/>
    <property type="match status" value="1"/>
</dbReference>